<accession>A0A7X0TSD3</accession>
<dbReference type="Proteomes" id="UP000537141">
    <property type="component" value="Unassembled WGS sequence"/>
</dbReference>
<evidence type="ECO:0000313" key="4">
    <source>
        <dbReference type="Proteomes" id="UP000537141"/>
    </source>
</evidence>
<feature type="domain" description="Rap1a immunity protein" evidence="2">
    <location>
        <begin position="32"/>
        <end position="152"/>
    </location>
</feature>
<keyword evidence="1" id="KW-0732">Signal</keyword>
<comment type="caution">
    <text evidence="3">The sequence shown here is derived from an EMBL/GenBank/DDBJ whole genome shotgun (WGS) entry which is preliminary data.</text>
</comment>
<evidence type="ECO:0000313" key="3">
    <source>
        <dbReference type="EMBL" id="MBB6542011.1"/>
    </source>
</evidence>
<dbReference type="Pfam" id="PF18602">
    <property type="entry name" value="Rap1a"/>
    <property type="match status" value="1"/>
</dbReference>
<feature type="signal peptide" evidence="1">
    <location>
        <begin position="1"/>
        <end position="25"/>
    </location>
</feature>
<proteinExistence type="predicted"/>
<dbReference type="EMBL" id="JACHHU010000002">
    <property type="protein sequence ID" value="MBB6542011.1"/>
    <property type="molecule type" value="Genomic_DNA"/>
</dbReference>
<feature type="chain" id="PRO_5031081342" description="Rap1a immunity protein domain-containing protein" evidence="1">
    <location>
        <begin position="26"/>
        <end position="154"/>
    </location>
</feature>
<organism evidence="3 4">
    <name type="scientific">Thalassotalea piscium</name>
    <dbReference type="NCBI Taxonomy" id="1230533"/>
    <lineage>
        <taxon>Bacteria</taxon>
        <taxon>Pseudomonadati</taxon>
        <taxon>Pseudomonadota</taxon>
        <taxon>Gammaproteobacteria</taxon>
        <taxon>Alteromonadales</taxon>
        <taxon>Colwelliaceae</taxon>
        <taxon>Thalassotalea</taxon>
    </lineage>
</organism>
<gene>
    <name evidence="3" type="ORF">HNQ55_000486</name>
</gene>
<dbReference type="RefSeq" id="WP_184422164.1">
    <property type="nucleotide sequence ID" value="NZ_AP027362.1"/>
</dbReference>
<sequence>MNTLKSFIFTALALMLLVSPLSAFANFKSAIIDSCSTYQQDSKKEKINACKSYIDGFIDSSLITDDAVIKPKAQISQQAEPKSDYLKRAYQTRLLTTSSMLDNEQAHEFCIPRELDRQSIASKVAQSIDIQKLEHKTLKEVLLETLIINFPCQQ</sequence>
<evidence type="ECO:0000259" key="2">
    <source>
        <dbReference type="Pfam" id="PF18602"/>
    </source>
</evidence>
<reference evidence="3 4" key="1">
    <citation type="submission" date="2020-08" db="EMBL/GenBank/DDBJ databases">
        <title>Genomic Encyclopedia of Type Strains, Phase IV (KMG-IV): sequencing the most valuable type-strain genomes for metagenomic binning, comparative biology and taxonomic classification.</title>
        <authorList>
            <person name="Goeker M."/>
        </authorList>
    </citation>
    <scope>NUCLEOTIDE SEQUENCE [LARGE SCALE GENOMIC DNA]</scope>
    <source>
        <strain evidence="3 4">DSM 26287</strain>
    </source>
</reference>
<keyword evidence="4" id="KW-1185">Reference proteome</keyword>
<dbReference type="InterPro" id="IPR041238">
    <property type="entry name" value="Rap1a"/>
</dbReference>
<name>A0A7X0TSD3_9GAMM</name>
<dbReference type="AlphaFoldDB" id="A0A7X0TSD3"/>
<protein>
    <recommendedName>
        <fullName evidence="2">Rap1a immunity protein domain-containing protein</fullName>
    </recommendedName>
</protein>
<evidence type="ECO:0000256" key="1">
    <source>
        <dbReference type="SAM" id="SignalP"/>
    </source>
</evidence>